<proteinExistence type="predicted"/>
<gene>
    <name evidence="2" type="ORF">C6I21_04995</name>
</gene>
<accession>A0A2P6MIR5</accession>
<evidence type="ECO:0000313" key="3">
    <source>
        <dbReference type="Proteomes" id="UP000243650"/>
    </source>
</evidence>
<dbReference type="EMBL" id="PVNS01000004">
    <property type="protein sequence ID" value="PRO66161.1"/>
    <property type="molecule type" value="Genomic_DNA"/>
</dbReference>
<organism evidence="2 3">
    <name type="scientific">Alkalicoccus urumqiensis</name>
    <name type="common">Bacillus urumqiensis</name>
    <dbReference type="NCBI Taxonomy" id="1548213"/>
    <lineage>
        <taxon>Bacteria</taxon>
        <taxon>Bacillati</taxon>
        <taxon>Bacillota</taxon>
        <taxon>Bacilli</taxon>
        <taxon>Bacillales</taxon>
        <taxon>Bacillaceae</taxon>
        <taxon>Alkalicoccus</taxon>
    </lineage>
</organism>
<dbReference type="AlphaFoldDB" id="A0A2P6MIR5"/>
<evidence type="ECO:0000256" key="1">
    <source>
        <dbReference type="SAM" id="MobiDB-lite"/>
    </source>
</evidence>
<protein>
    <submittedName>
        <fullName evidence="2">Uncharacterized protein</fullName>
    </submittedName>
</protein>
<sequence>MSSSRSLFARLQRPLARGSFTPAEESKEQLSSAGLPGLVARDQGASAFQIPSGTRTAAGAGRKREPLQ</sequence>
<comment type="caution">
    <text evidence="2">The sequence shown here is derived from an EMBL/GenBank/DDBJ whole genome shotgun (WGS) entry which is preliminary data.</text>
</comment>
<reference evidence="2 3" key="1">
    <citation type="submission" date="2018-03" db="EMBL/GenBank/DDBJ databases">
        <title>Bacillus urumqiensis sp. nov., a moderately haloalkaliphilic bacterium isolated from a salt lake.</title>
        <authorList>
            <person name="Zhao B."/>
            <person name="Liao Z."/>
        </authorList>
    </citation>
    <scope>NUCLEOTIDE SEQUENCE [LARGE SCALE GENOMIC DNA]</scope>
    <source>
        <strain evidence="2 3">BZ-SZ-XJ18</strain>
    </source>
</reference>
<dbReference type="Proteomes" id="UP000243650">
    <property type="component" value="Unassembled WGS sequence"/>
</dbReference>
<keyword evidence="3" id="KW-1185">Reference proteome</keyword>
<evidence type="ECO:0000313" key="2">
    <source>
        <dbReference type="EMBL" id="PRO66161.1"/>
    </source>
</evidence>
<feature type="region of interest" description="Disordered" evidence="1">
    <location>
        <begin position="1"/>
        <end position="68"/>
    </location>
</feature>
<name>A0A2P6MIR5_ALKUR</name>